<dbReference type="Proteomes" id="UP001396334">
    <property type="component" value="Unassembled WGS sequence"/>
</dbReference>
<keyword evidence="3" id="KW-1185">Reference proteome</keyword>
<evidence type="ECO:0000313" key="2">
    <source>
        <dbReference type="EMBL" id="KAK9033662.1"/>
    </source>
</evidence>
<proteinExistence type="predicted"/>
<protein>
    <submittedName>
        <fullName evidence="2">Uncharacterized protein</fullName>
    </submittedName>
</protein>
<evidence type="ECO:0000256" key="1">
    <source>
        <dbReference type="SAM" id="MobiDB-lite"/>
    </source>
</evidence>
<name>A0ABR2T8G6_9ROSI</name>
<gene>
    <name evidence="2" type="ORF">V6N11_049848</name>
</gene>
<accession>A0ABR2T8G6</accession>
<feature type="region of interest" description="Disordered" evidence="1">
    <location>
        <begin position="126"/>
        <end position="162"/>
    </location>
</feature>
<dbReference type="PANTHER" id="PTHR33710">
    <property type="entry name" value="BNAC02G09200D PROTEIN"/>
    <property type="match status" value="1"/>
</dbReference>
<reference evidence="2 3" key="1">
    <citation type="journal article" date="2024" name="G3 (Bethesda)">
        <title>Genome assembly of Hibiscus sabdariffa L. provides insights into metabolisms of medicinal natural products.</title>
        <authorList>
            <person name="Kim T."/>
        </authorList>
    </citation>
    <scope>NUCLEOTIDE SEQUENCE [LARGE SCALE GENOMIC DNA]</scope>
    <source>
        <strain evidence="2">TK-2024</strain>
        <tissue evidence="2">Old leaves</tissue>
    </source>
</reference>
<dbReference type="EMBL" id="JBBPBN010000007">
    <property type="protein sequence ID" value="KAK9033662.1"/>
    <property type="molecule type" value="Genomic_DNA"/>
</dbReference>
<dbReference type="PANTHER" id="PTHR33710:SF77">
    <property type="entry name" value="DNASE I-LIKE SUPERFAMILY PROTEIN"/>
    <property type="match status" value="1"/>
</dbReference>
<comment type="caution">
    <text evidence="2">The sequence shown here is derived from an EMBL/GenBank/DDBJ whole genome shotgun (WGS) entry which is preliminary data.</text>
</comment>
<sequence>MEEVSTKQRVVKSDASSPLLKDRFQAWMQAPIWKSRKVSKSKATNTPETLSHGQIKVAVSRFVMLSDDANDTVPREGDKDHVNAGVGDALFDGGKVVVASKDVVVQEPVTLNVGMHVVVRVVERGSESVSKKGGSHRGISDLSDATTKEWSARGGESSSLGGGKQFMAESVEVQRRENIYFDQSSKYSDERMGGSCQRNGVSVKFGDFMQCSNLNDLGFQGPLFILKRVILHQRLDRYIGNDGWWNMWPNSQLMHLSRLGSDHIPILLVTEPPVAS</sequence>
<evidence type="ECO:0000313" key="3">
    <source>
        <dbReference type="Proteomes" id="UP001396334"/>
    </source>
</evidence>
<organism evidence="2 3">
    <name type="scientific">Hibiscus sabdariffa</name>
    <name type="common">roselle</name>
    <dbReference type="NCBI Taxonomy" id="183260"/>
    <lineage>
        <taxon>Eukaryota</taxon>
        <taxon>Viridiplantae</taxon>
        <taxon>Streptophyta</taxon>
        <taxon>Embryophyta</taxon>
        <taxon>Tracheophyta</taxon>
        <taxon>Spermatophyta</taxon>
        <taxon>Magnoliopsida</taxon>
        <taxon>eudicotyledons</taxon>
        <taxon>Gunneridae</taxon>
        <taxon>Pentapetalae</taxon>
        <taxon>rosids</taxon>
        <taxon>malvids</taxon>
        <taxon>Malvales</taxon>
        <taxon>Malvaceae</taxon>
        <taxon>Malvoideae</taxon>
        <taxon>Hibiscus</taxon>
    </lineage>
</organism>